<reference evidence="1" key="1">
    <citation type="submission" date="2021-10" db="EMBL/GenBank/DDBJ databases">
        <authorList>
            <person name="Valenzuela N."/>
            <person name="Pablo J."/>
            <person name="Strother B."/>
            <person name="Cravalho Y."/>
            <person name="Barto Z."/>
            <person name="Kane C."/>
            <person name="Chong R.A."/>
            <person name="Kawasaki K."/>
            <person name="Cruz S."/>
            <person name="Porter M.L."/>
            <person name="Pearce R."/>
            <person name="Hohenstein G."/>
            <person name="Li K."/>
            <person name="Kaniho J."/>
            <person name="Sadones M."/>
            <person name="Hamlin F."/>
            <person name="Daniels M."/>
            <person name="McKee K."/>
            <person name="Reed F."/>
            <person name="Donachie S."/>
            <person name="Bollivar D.W."/>
            <person name="Garlena R.A."/>
            <person name="Russell D.A."/>
            <person name="Jacobs-Sera D."/>
            <person name="Hatfull G.F."/>
        </authorList>
    </citation>
    <scope>NUCLEOTIDE SEQUENCE</scope>
</reference>
<keyword evidence="2" id="KW-1185">Reference proteome</keyword>
<proteinExistence type="predicted"/>
<organism evidence="1 2">
    <name type="scientific">Arthrobacter phage EastWest</name>
    <dbReference type="NCBI Taxonomy" id="2894292"/>
    <lineage>
        <taxon>Viruses</taxon>
        <taxon>Duplodnaviria</taxon>
        <taxon>Heunggongvirae</taxon>
        <taxon>Uroviricota</taxon>
        <taxon>Caudoviricetes</taxon>
        <taxon>Berryhillviridae</taxon>
        <taxon>Eastwestvirus</taxon>
        <taxon>Eastwestvirus eastwest</taxon>
    </lineage>
</organism>
<sequence>MSKQLQEYFVGGWLDGQTQPYEPNVPPQVVAHDAVQGVLDVYVRQPAFDTETTRYWVRVEDPTDMLSQRSYQQGALQGRKHLTLNELRAFVQVTDAMGFPPDTPIRGKINWTGTVSQLAVSRDDVESDKGEKQ</sequence>
<protein>
    <submittedName>
        <fullName evidence="1">Uncharacterized protein</fullName>
    </submittedName>
</protein>
<dbReference type="EMBL" id="OK999980">
    <property type="protein sequence ID" value="UGL61952.1"/>
    <property type="molecule type" value="Genomic_DNA"/>
</dbReference>
<name>A0AAE9C9P1_9CAUD</name>
<evidence type="ECO:0000313" key="2">
    <source>
        <dbReference type="Proteomes" id="UP000827897"/>
    </source>
</evidence>
<evidence type="ECO:0000313" key="1">
    <source>
        <dbReference type="EMBL" id="UGL61952.1"/>
    </source>
</evidence>
<dbReference type="Proteomes" id="UP000827897">
    <property type="component" value="Segment"/>
</dbReference>
<gene>
    <name evidence="1" type="primary">69</name>
    <name evidence="1" type="ORF">SEA_EASTWEST_69</name>
</gene>
<accession>A0AAE9C9P1</accession>